<dbReference type="OrthoDB" id="9178898at2"/>
<evidence type="ECO:0000256" key="3">
    <source>
        <dbReference type="ARBA" id="ARBA00023163"/>
    </source>
</evidence>
<dbReference type="InterPro" id="IPR018060">
    <property type="entry name" value="HTH_AraC"/>
</dbReference>
<dbReference type="AlphaFoldDB" id="A0A4R8LL83"/>
<dbReference type="Proteomes" id="UP000295509">
    <property type="component" value="Unassembled WGS sequence"/>
</dbReference>
<keyword evidence="1" id="KW-0805">Transcription regulation</keyword>
<dbReference type="InterPro" id="IPR035418">
    <property type="entry name" value="AraC-bd_2"/>
</dbReference>
<feature type="region of interest" description="Disordered" evidence="4">
    <location>
        <begin position="308"/>
        <end position="338"/>
    </location>
</feature>
<dbReference type="Pfam" id="PF14525">
    <property type="entry name" value="AraC_binding_2"/>
    <property type="match status" value="1"/>
</dbReference>
<dbReference type="InterPro" id="IPR050204">
    <property type="entry name" value="AraC_XylS_family_regulators"/>
</dbReference>
<accession>A0A4R8LL83</accession>
<organism evidence="6 7">
    <name type="scientific">Paraburkholderia rhizosphaerae</name>
    <dbReference type="NCBI Taxonomy" id="480658"/>
    <lineage>
        <taxon>Bacteria</taxon>
        <taxon>Pseudomonadati</taxon>
        <taxon>Pseudomonadota</taxon>
        <taxon>Betaproteobacteria</taxon>
        <taxon>Burkholderiales</taxon>
        <taxon>Burkholderiaceae</taxon>
        <taxon>Paraburkholderia</taxon>
    </lineage>
</organism>
<keyword evidence="7" id="KW-1185">Reference proteome</keyword>
<keyword evidence="3" id="KW-0804">Transcription</keyword>
<dbReference type="PANTHER" id="PTHR46796">
    <property type="entry name" value="HTH-TYPE TRANSCRIPTIONAL ACTIVATOR RHAS-RELATED"/>
    <property type="match status" value="1"/>
</dbReference>
<dbReference type="GO" id="GO:0043565">
    <property type="term" value="F:sequence-specific DNA binding"/>
    <property type="evidence" value="ECO:0007669"/>
    <property type="project" value="InterPro"/>
</dbReference>
<protein>
    <submittedName>
        <fullName evidence="6">AraC-like protein</fullName>
    </submittedName>
</protein>
<dbReference type="Pfam" id="PF12833">
    <property type="entry name" value="HTH_18"/>
    <property type="match status" value="1"/>
</dbReference>
<gene>
    <name evidence="6" type="ORF">BX592_11410</name>
</gene>
<evidence type="ECO:0000313" key="7">
    <source>
        <dbReference type="Proteomes" id="UP000295509"/>
    </source>
</evidence>
<dbReference type="InterPro" id="IPR020449">
    <property type="entry name" value="Tscrpt_reg_AraC-type_HTH"/>
</dbReference>
<evidence type="ECO:0000256" key="2">
    <source>
        <dbReference type="ARBA" id="ARBA00023125"/>
    </source>
</evidence>
<proteinExistence type="predicted"/>
<dbReference type="Gene3D" id="1.10.10.60">
    <property type="entry name" value="Homeodomain-like"/>
    <property type="match status" value="1"/>
</dbReference>
<evidence type="ECO:0000256" key="1">
    <source>
        <dbReference type="ARBA" id="ARBA00023015"/>
    </source>
</evidence>
<evidence type="ECO:0000256" key="4">
    <source>
        <dbReference type="SAM" id="MobiDB-lite"/>
    </source>
</evidence>
<comment type="caution">
    <text evidence="6">The sequence shown here is derived from an EMBL/GenBank/DDBJ whole genome shotgun (WGS) entry which is preliminary data.</text>
</comment>
<sequence>MFFATHALSNTSAKTEEEWRALVRNNWSMECDFASGGERALLTTSWFMGDLRFEAADLSRQQWIWSPGPGCDNWRKNAVVIYLIESGIVEIEQDGSKVQLTESSLLVLLDARIPYMQTSTGNSRGMILRVPKSSLEERAKTVSGHEMFMLDSTSPDVALLRSLLGAAAAYGERCSEYGSRLVADHLIDLMEIITDDRTDRRRKQSSDVMLKKVKQFIERNVGNEDLGPEMIANATGISKRYLTRLFERDGSSVMRYLLQQRLERAKKILSSGGERVRICDVAWQCGFVSAAHFSRAFKNQYGNSPTVFQRDGAGADQSMGQTSSAESVRGETAGVDRY</sequence>
<name>A0A4R8LL83_9BURK</name>
<keyword evidence="2" id="KW-0238">DNA-binding</keyword>
<dbReference type="InterPro" id="IPR009057">
    <property type="entry name" value="Homeodomain-like_sf"/>
</dbReference>
<dbReference type="PROSITE" id="PS01124">
    <property type="entry name" value="HTH_ARAC_FAMILY_2"/>
    <property type="match status" value="1"/>
</dbReference>
<dbReference type="SMART" id="SM00342">
    <property type="entry name" value="HTH_ARAC"/>
    <property type="match status" value="1"/>
</dbReference>
<dbReference type="SUPFAM" id="SSF46689">
    <property type="entry name" value="Homeodomain-like"/>
    <property type="match status" value="1"/>
</dbReference>
<dbReference type="EMBL" id="SORE01000014">
    <property type="protein sequence ID" value="TDY45343.1"/>
    <property type="molecule type" value="Genomic_DNA"/>
</dbReference>
<evidence type="ECO:0000313" key="6">
    <source>
        <dbReference type="EMBL" id="TDY45343.1"/>
    </source>
</evidence>
<dbReference type="PROSITE" id="PS00041">
    <property type="entry name" value="HTH_ARAC_FAMILY_1"/>
    <property type="match status" value="1"/>
</dbReference>
<evidence type="ECO:0000259" key="5">
    <source>
        <dbReference type="PROSITE" id="PS01124"/>
    </source>
</evidence>
<dbReference type="GO" id="GO:0003700">
    <property type="term" value="F:DNA-binding transcription factor activity"/>
    <property type="evidence" value="ECO:0007669"/>
    <property type="project" value="InterPro"/>
</dbReference>
<reference evidence="6 7" key="1">
    <citation type="submission" date="2019-03" db="EMBL/GenBank/DDBJ databases">
        <title>Genomic Encyclopedia of Type Strains, Phase III (KMG-III): the genomes of soil and plant-associated and newly described type strains.</title>
        <authorList>
            <person name="Whitman W."/>
        </authorList>
    </citation>
    <scope>NUCLEOTIDE SEQUENCE [LARGE SCALE GENOMIC DNA]</scope>
    <source>
        <strain evidence="6 7">LMG 29544</strain>
    </source>
</reference>
<dbReference type="PANTHER" id="PTHR46796:SF6">
    <property type="entry name" value="ARAC SUBFAMILY"/>
    <property type="match status" value="1"/>
</dbReference>
<dbReference type="PRINTS" id="PR00032">
    <property type="entry name" value="HTHARAC"/>
</dbReference>
<feature type="domain" description="HTH araC/xylS-type" evidence="5">
    <location>
        <begin position="211"/>
        <end position="311"/>
    </location>
</feature>
<dbReference type="InterPro" id="IPR018062">
    <property type="entry name" value="HTH_AraC-typ_CS"/>
</dbReference>